<dbReference type="Proteomes" id="UP000533598">
    <property type="component" value="Unassembled WGS sequence"/>
</dbReference>
<gene>
    <name evidence="2" type="ORF">HNR67_008507</name>
</gene>
<accession>A0A7W7G0K5</accession>
<comment type="caution">
    <text evidence="2">The sequence shown here is derived from an EMBL/GenBank/DDBJ whole genome shotgun (WGS) entry which is preliminary data.</text>
</comment>
<reference evidence="2 3" key="1">
    <citation type="submission" date="2020-08" db="EMBL/GenBank/DDBJ databases">
        <title>Sequencing the genomes of 1000 actinobacteria strains.</title>
        <authorList>
            <person name="Klenk H.-P."/>
        </authorList>
    </citation>
    <scope>NUCLEOTIDE SEQUENCE [LARGE SCALE GENOMIC DNA]</scope>
    <source>
        <strain evidence="2 3">DSM 44230</strain>
    </source>
</reference>
<dbReference type="RefSeq" id="WP_185009661.1">
    <property type="nucleotide sequence ID" value="NZ_BAAAUI010000007.1"/>
</dbReference>
<proteinExistence type="predicted"/>
<evidence type="ECO:0000313" key="2">
    <source>
        <dbReference type="EMBL" id="MBB4682389.1"/>
    </source>
</evidence>
<evidence type="ECO:0000313" key="3">
    <source>
        <dbReference type="Proteomes" id="UP000533598"/>
    </source>
</evidence>
<protein>
    <submittedName>
        <fullName evidence="2">Acyl-coenzyme A thioesterase PaaI-like protein</fullName>
    </submittedName>
</protein>
<dbReference type="EMBL" id="JACHMH010000001">
    <property type="protein sequence ID" value="MBB4682389.1"/>
    <property type="molecule type" value="Genomic_DNA"/>
</dbReference>
<name>A0A7W7G0K5_9PSEU</name>
<feature type="chain" id="PRO_5031164541" evidence="1">
    <location>
        <begin position="25"/>
        <end position="98"/>
    </location>
</feature>
<organism evidence="2 3">
    <name type="scientific">Crossiella cryophila</name>
    <dbReference type="NCBI Taxonomy" id="43355"/>
    <lineage>
        <taxon>Bacteria</taxon>
        <taxon>Bacillati</taxon>
        <taxon>Actinomycetota</taxon>
        <taxon>Actinomycetes</taxon>
        <taxon>Pseudonocardiales</taxon>
        <taxon>Pseudonocardiaceae</taxon>
        <taxon>Crossiella</taxon>
    </lineage>
</organism>
<evidence type="ECO:0000256" key="1">
    <source>
        <dbReference type="SAM" id="SignalP"/>
    </source>
</evidence>
<keyword evidence="1" id="KW-0732">Signal</keyword>
<dbReference type="AlphaFoldDB" id="A0A7W7G0K5"/>
<sequence>MKKLLCAAVLATGAVLSAAAPALAADAGTTSVRETRMFTATAQNTTPGGAVASAANFAFSQAVSAGFQRSQCYLHSSSTRPSSVIGLWFGTANVFCQR</sequence>
<keyword evidence="3" id="KW-1185">Reference proteome</keyword>
<feature type="signal peptide" evidence="1">
    <location>
        <begin position="1"/>
        <end position="24"/>
    </location>
</feature>